<dbReference type="Proteomes" id="UP000218263">
    <property type="component" value="Chromosome"/>
</dbReference>
<accession>A0A0X8X2S4</accession>
<reference evidence="1 2" key="1">
    <citation type="submission" date="2015-12" db="EMBL/GenBank/DDBJ databases">
        <title>Genome sequence of Mucilaginibacter gotjawali.</title>
        <authorList>
            <person name="Lee J.S."/>
            <person name="Lee K.C."/>
            <person name="Kim K.K."/>
            <person name="Lee B.W."/>
        </authorList>
    </citation>
    <scope>NUCLEOTIDE SEQUENCE [LARGE SCALE GENOMIC DNA]</scope>
    <source>
        <strain evidence="1 2">SA3-7</strain>
    </source>
</reference>
<keyword evidence="2" id="KW-1185">Reference proteome</keyword>
<proteinExistence type="predicted"/>
<organism evidence="1 2">
    <name type="scientific">Mucilaginibacter gotjawali</name>
    <dbReference type="NCBI Taxonomy" id="1550579"/>
    <lineage>
        <taxon>Bacteria</taxon>
        <taxon>Pseudomonadati</taxon>
        <taxon>Bacteroidota</taxon>
        <taxon>Sphingobacteriia</taxon>
        <taxon>Sphingobacteriales</taxon>
        <taxon>Sphingobacteriaceae</taxon>
        <taxon>Mucilaginibacter</taxon>
    </lineage>
</organism>
<dbReference type="AlphaFoldDB" id="A0A0X8X2S4"/>
<dbReference type="PANTHER" id="PTHR38477">
    <property type="entry name" value="HYPOTHETICAL EXPORTED PROTEIN"/>
    <property type="match status" value="1"/>
</dbReference>
<protein>
    <submittedName>
        <fullName evidence="1">Uncharacterized protein</fullName>
    </submittedName>
</protein>
<dbReference type="PANTHER" id="PTHR38477:SF1">
    <property type="entry name" value="MUREIN L,D-TRANSPEPTIDASE CATALYTIC DOMAIN FAMILY PROTEIN"/>
    <property type="match status" value="1"/>
</dbReference>
<name>A0A0X8X2S4_9SPHI</name>
<dbReference type="EMBL" id="AP017313">
    <property type="protein sequence ID" value="BAU54107.1"/>
    <property type="molecule type" value="Genomic_DNA"/>
</dbReference>
<sequence length="265" mass="29162">MKKHFVGLLCILLVIAITSISWKPASAFKAKSYSGKYSAKTFSASELLEKYVDNIYESAGLEESGLAFNVFKKAITGFLDLKATDKLPQQSSVLTVVDFTKSSCDKRMWIIDVVNKALILHTWVAHGTRSGDDIPNRFSDRIDSKQSSLGFFVTDDIYYGRHGRSLKLDGMDAGFNSNARTREIVVHGAEYVNPGIIEHKGRLGRSFGCPAVSTDVIDQVIDTIQGKTVLFINGDSKKYSSRYLDEQMAASYISSDAAGNIMASL</sequence>
<gene>
    <name evidence="1" type="ORF">MgSA37_02279</name>
</gene>
<dbReference type="RefSeq" id="WP_096351927.1">
    <property type="nucleotide sequence ID" value="NZ_AP017313.1"/>
</dbReference>
<evidence type="ECO:0000313" key="2">
    <source>
        <dbReference type="Proteomes" id="UP000218263"/>
    </source>
</evidence>
<dbReference type="OrthoDB" id="9815195at2"/>
<dbReference type="KEGG" id="mgot:MgSA37_02279"/>
<dbReference type="Pfam" id="PF13645">
    <property type="entry name" value="YkuD_2"/>
    <property type="match status" value="1"/>
</dbReference>
<evidence type="ECO:0000313" key="1">
    <source>
        <dbReference type="EMBL" id="BAU54107.1"/>
    </source>
</evidence>
<dbReference type="InterPro" id="IPR032676">
    <property type="entry name" value="YkuD_2"/>
</dbReference>